<dbReference type="Gene3D" id="3.40.50.10350">
    <property type="entry name" value="Glycerate kinase, domain 1"/>
    <property type="match status" value="1"/>
</dbReference>
<accession>A0A176QEV6</accession>
<dbReference type="GO" id="GO:0008887">
    <property type="term" value="F:glycerate kinase activity"/>
    <property type="evidence" value="ECO:0007669"/>
    <property type="project" value="UniProtKB-UniRule"/>
</dbReference>
<dbReference type="InterPro" id="IPR036129">
    <property type="entry name" value="Glycerate_kinase_sf"/>
</dbReference>
<dbReference type="PIRSF" id="PIRSF006078">
    <property type="entry name" value="GlxK"/>
    <property type="match status" value="1"/>
</dbReference>
<comment type="caution">
    <text evidence="5">The sequence shown here is derived from an EMBL/GenBank/DDBJ whole genome shotgun (WGS) entry which is preliminary data.</text>
</comment>
<dbReference type="GO" id="GO:0031388">
    <property type="term" value="P:organic acid phosphorylation"/>
    <property type="evidence" value="ECO:0007669"/>
    <property type="project" value="UniProtKB-UniRule"/>
</dbReference>
<proteinExistence type="inferred from homology"/>
<dbReference type="InterPro" id="IPR018197">
    <property type="entry name" value="Glycerate_kinase_RE-like"/>
</dbReference>
<dbReference type="Gene3D" id="3.90.1510.10">
    <property type="entry name" value="Glycerate kinase, domain 2"/>
    <property type="match status" value="1"/>
</dbReference>
<dbReference type="Pfam" id="PF02595">
    <property type="entry name" value="Gly_kinase"/>
    <property type="match status" value="1"/>
</dbReference>
<reference evidence="5 6" key="1">
    <citation type="submission" date="2016-01" db="EMBL/GenBank/DDBJ databases">
        <title>Janibacter melonis strain CD11_4 genome sequencing and assembly.</title>
        <authorList>
            <person name="Nair G.R."/>
            <person name="Kaur G."/>
            <person name="Chander A.M."/>
            <person name="Mayilraj S."/>
        </authorList>
    </citation>
    <scope>NUCLEOTIDE SEQUENCE [LARGE SCALE GENOMIC DNA]</scope>
    <source>
        <strain evidence="5 6">CD11-4</strain>
    </source>
</reference>
<dbReference type="RefSeq" id="WP_068274324.1">
    <property type="nucleotide sequence ID" value="NZ_LQZG01000002.1"/>
</dbReference>
<dbReference type="AlphaFoldDB" id="A0A176QEV6"/>
<evidence type="ECO:0000256" key="3">
    <source>
        <dbReference type="ARBA" id="ARBA00022777"/>
    </source>
</evidence>
<evidence type="ECO:0000313" key="6">
    <source>
        <dbReference type="Proteomes" id="UP000076976"/>
    </source>
</evidence>
<dbReference type="PANTHER" id="PTHR21599">
    <property type="entry name" value="GLYCERATE KINASE"/>
    <property type="match status" value="1"/>
</dbReference>
<dbReference type="PANTHER" id="PTHR21599:SF0">
    <property type="entry name" value="GLYCERATE KINASE"/>
    <property type="match status" value="1"/>
</dbReference>
<keyword evidence="2 4" id="KW-0808">Transferase</keyword>
<evidence type="ECO:0000256" key="1">
    <source>
        <dbReference type="ARBA" id="ARBA00006284"/>
    </source>
</evidence>
<dbReference type="EMBL" id="LQZG01000002">
    <property type="protein sequence ID" value="OAB88193.1"/>
    <property type="molecule type" value="Genomic_DNA"/>
</dbReference>
<dbReference type="SUPFAM" id="SSF110738">
    <property type="entry name" value="Glycerate kinase I"/>
    <property type="match status" value="1"/>
</dbReference>
<evidence type="ECO:0000256" key="2">
    <source>
        <dbReference type="ARBA" id="ARBA00022679"/>
    </source>
</evidence>
<dbReference type="InterPro" id="IPR004381">
    <property type="entry name" value="Glycerate_kinase"/>
</dbReference>
<evidence type="ECO:0000313" key="5">
    <source>
        <dbReference type="EMBL" id="OAB88193.1"/>
    </source>
</evidence>
<protein>
    <submittedName>
        <fullName evidence="5">Glycerate kinase</fullName>
    </submittedName>
</protein>
<gene>
    <name evidence="5" type="ORF">AWH69_07635</name>
</gene>
<evidence type="ECO:0000256" key="4">
    <source>
        <dbReference type="PIRNR" id="PIRNR006078"/>
    </source>
</evidence>
<comment type="similarity">
    <text evidence="1 4">Belongs to the glycerate kinase type-1 family.</text>
</comment>
<keyword evidence="3 4" id="KW-0418">Kinase</keyword>
<keyword evidence="6" id="KW-1185">Reference proteome</keyword>
<organism evidence="5 6">
    <name type="scientific">Janibacter melonis</name>
    <dbReference type="NCBI Taxonomy" id="262209"/>
    <lineage>
        <taxon>Bacteria</taxon>
        <taxon>Bacillati</taxon>
        <taxon>Actinomycetota</taxon>
        <taxon>Actinomycetes</taxon>
        <taxon>Micrococcales</taxon>
        <taxon>Intrasporangiaceae</taxon>
        <taxon>Janibacter</taxon>
    </lineage>
</organism>
<name>A0A176QEV6_9MICO</name>
<sequence>MRVVIAPDSFKESLDSPAVAAALAQGWREGDPSATVVEVPMADGGEGTVEAVLGATGGTRRALEVPDPLGRPVAATYALLPDGRTAVVEVAAATGLALVEPGLRDAGRASSYGTGVLLARALDDGVSSVVLGLGGSASTDGGAGLCQALGIRLLDDRGETIPPGGDGLAELATVDLSGAHPRLREVDLVAACDVDNPLCGTRGAAAVFGPQKGADPADVGRLDDALRRLADVVQRHARDADPEIAGAGAAGGIGFAVVALLGGRLATGVDLVAQAVGLEDHVRGADLVVTGEGRLDGQSLSGKTPVGVLRVAQRHGVPTIAVAGQLGPDVERLVDAGVTAVFAAAPGPVTLEQAMADAPQDLRRLARQLAATWATASRS</sequence>
<dbReference type="STRING" id="262209.AWH69_07635"/>
<dbReference type="NCBIfam" id="TIGR00045">
    <property type="entry name" value="glycerate kinase"/>
    <property type="match status" value="1"/>
</dbReference>
<dbReference type="InterPro" id="IPR018193">
    <property type="entry name" value="Glyc_kinase_flavodox-like_fold"/>
</dbReference>
<dbReference type="Proteomes" id="UP000076976">
    <property type="component" value="Unassembled WGS sequence"/>
</dbReference>